<dbReference type="Pfam" id="PF08545">
    <property type="entry name" value="ACP_syn_III"/>
    <property type="match status" value="1"/>
</dbReference>
<protein>
    <submittedName>
        <fullName evidence="5">3-oxoacyl-[acyl-carrier-protein] synthase 3 FabH</fullName>
    </submittedName>
</protein>
<evidence type="ECO:0000259" key="3">
    <source>
        <dbReference type="Pfam" id="PF08541"/>
    </source>
</evidence>
<dbReference type="EMBL" id="CP004078">
    <property type="protein sequence ID" value="AHV99083.1"/>
    <property type="molecule type" value="Genomic_DNA"/>
</dbReference>
<dbReference type="InterPro" id="IPR013751">
    <property type="entry name" value="ACP_syn_III_N"/>
</dbReference>
<evidence type="ECO:0000256" key="2">
    <source>
        <dbReference type="ARBA" id="ARBA00023315"/>
    </source>
</evidence>
<dbReference type="PATRIC" id="fig|1268072.3.peg.4318"/>
<dbReference type="CDD" id="cd00830">
    <property type="entry name" value="KAS_III"/>
    <property type="match status" value="1"/>
</dbReference>
<dbReference type="Proteomes" id="UP000019772">
    <property type="component" value="Chromosome"/>
</dbReference>
<dbReference type="GO" id="GO:0004315">
    <property type="term" value="F:3-oxoacyl-[acyl-carrier-protein] synthase activity"/>
    <property type="evidence" value="ECO:0007669"/>
    <property type="project" value="InterPro"/>
</dbReference>
<feature type="domain" description="Beta-ketoacyl-[acyl-carrier-protein] synthase III C-terminal" evidence="3">
    <location>
        <begin position="244"/>
        <end position="331"/>
    </location>
</feature>
<proteinExistence type="predicted"/>
<dbReference type="PANTHER" id="PTHR34069">
    <property type="entry name" value="3-OXOACYL-[ACYL-CARRIER-PROTEIN] SYNTHASE 3"/>
    <property type="match status" value="1"/>
</dbReference>
<dbReference type="GO" id="GO:0044550">
    <property type="term" value="P:secondary metabolite biosynthetic process"/>
    <property type="evidence" value="ECO:0007669"/>
    <property type="project" value="TreeGrafter"/>
</dbReference>
<keyword evidence="6" id="KW-1185">Reference proteome</keyword>
<dbReference type="AlphaFoldDB" id="X5A460"/>
<dbReference type="eggNOG" id="COG0332">
    <property type="taxonomic scope" value="Bacteria"/>
</dbReference>
<dbReference type="PANTHER" id="PTHR34069:SF2">
    <property type="entry name" value="BETA-KETOACYL-[ACYL-CARRIER-PROTEIN] SYNTHASE III"/>
    <property type="match status" value="1"/>
</dbReference>
<dbReference type="GO" id="GO:0006633">
    <property type="term" value="P:fatty acid biosynthetic process"/>
    <property type="evidence" value="ECO:0007669"/>
    <property type="project" value="InterPro"/>
</dbReference>
<keyword evidence="2" id="KW-0012">Acyltransferase</keyword>
<evidence type="ECO:0000313" key="5">
    <source>
        <dbReference type="EMBL" id="AHV99083.1"/>
    </source>
</evidence>
<evidence type="ECO:0000313" key="6">
    <source>
        <dbReference type="Proteomes" id="UP000019772"/>
    </source>
</evidence>
<dbReference type="HOGENOM" id="CLU_039592_2_2_9"/>
<feature type="domain" description="Beta-ketoacyl-[acyl-carrier-protein] synthase III N-terminal" evidence="4">
    <location>
        <begin position="114"/>
        <end position="192"/>
    </location>
</feature>
<keyword evidence="1" id="KW-0808">Transferase</keyword>
<gene>
    <name evidence="5" type="ORF">PSAB_20960</name>
</gene>
<reference evidence="5 6" key="1">
    <citation type="journal article" date="2014" name="PLoS Genet.">
        <title>Comparative Genomic Analysis of N2-Fixing and Non-N2-Fixing Paenibacillus spp.: Organization, Evolution and Expression of the Nitrogen Fixation Genes.</title>
        <authorList>
            <person name="Xie J.B."/>
            <person name="Du Z."/>
            <person name="Bai L."/>
            <person name="Tian C."/>
            <person name="Zhang Y."/>
            <person name="Xie J.Y."/>
            <person name="Wang T."/>
            <person name="Liu X."/>
            <person name="Chen X."/>
            <person name="Cheng Q."/>
            <person name="Chen S."/>
            <person name="Li J."/>
        </authorList>
    </citation>
    <scope>NUCLEOTIDE SEQUENCE [LARGE SCALE GENOMIC DNA]</scope>
    <source>
        <strain evidence="5 6">T27</strain>
    </source>
</reference>
<dbReference type="SUPFAM" id="SSF53901">
    <property type="entry name" value="Thiolase-like"/>
    <property type="match status" value="1"/>
</dbReference>
<sequence>MFPLEHIAIRQAAYYHPEKVVHNDYYLDHFKSRGKDIARFLQVMGREQRYIAAEGENALTMGYQAARKVLSDAGLASEDLDMIVFSSQTPEYTYPTNALLLHHRLRGKSRTITLDSNANCAGMVAAVEQASRYMQSNPHVRYALVVGSDLSSVNCNPEDEITLPNFGDAAAAVILERRAERPGFIDSLYYTDSDDCENIMFPACGLSNIYNPEMTPEQIRISWKPFDGTCVVEPAAADIEEVMRRNGLTLDDIAAFCLSQFSLKNIELICEKLGADMDKFIYVGDEFGYTGTSSPFIALQRGIEQGSIKRGDYIFFWSVGAGWQLPTVLFQY</sequence>
<accession>X5A460</accession>
<organism evidence="5 6">
    <name type="scientific">Paenibacillus sabinae T27</name>
    <dbReference type="NCBI Taxonomy" id="1268072"/>
    <lineage>
        <taxon>Bacteria</taxon>
        <taxon>Bacillati</taxon>
        <taxon>Bacillota</taxon>
        <taxon>Bacilli</taxon>
        <taxon>Bacillales</taxon>
        <taxon>Paenibacillaceae</taxon>
        <taxon>Paenibacillus</taxon>
    </lineage>
</organism>
<dbReference type="InterPro" id="IPR016039">
    <property type="entry name" value="Thiolase-like"/>
</dbReference>
<evidence type="ECO:0000256" key="1">
    <source>
        <dbReference type="ARBA" id="ARBA00022679"/>
    </source>
</evidence>
<dbReference type="STRING" id="1268072.PSAB_20960"/>
<evidence type="ECO:0000259" key="4">
    <source>
        <dbReference type="Pfam" id="PF08545"/>
    </source>
</evidence>
<dbReference type="Pfam" id="PF08541">
    <property type="entry name" value="ACP_syn_III_C"/>
    <property type="match status" value="1"/>
</dbReference>
<name>X5A460_9BACL</name>
<dbReference type="Gene3D" id="3.40.47.10">
    <property type="match status" value="1"/>
</dbReference>
<dbReference type="KEGG" id="psab:PSAB_20960"/>
<dbReference type="InterPro" id="IPR013747">
    <property type="entry name" value="ACP_syn_III_C"/>
</dbReference>